<dbReference type="RefSeq" id="WP_148593243.1">
    <property type="nucleotide sequence ID" value="NZ_CP042997.1"/>
</dbReference>
<feature type="region of interest" description="Disordered" evidence="3">
    <location>
        <begin position="871"/>
        <end position="891"/>
    </location>
</feature>
<dbReference type="Gene3D" id="1.10.1130.10">
    <property type="entry name" value="Flavocytochrome C3, Chain A"/>
    <property type="match status" value="1"/>
</dbReference>
<dbReference type="SUPFAM" id="SSF81901">
    <property type="entry name" value="HCP-like"/>
    <property type="match status" value="1"/>
</dbReference>
<proteinExistence type="predicted"/>
<dbReference type="InterPro" id="IPR036280">
    <property type="entry name" value="Multihaem_cyt_sf"/>
</dbReference>
<dbReference type="Gene3D" id="1.25.40.10">
    <property type="entry name" value="Tetratricopeptide repeat domain"/>
    <property type="match status" value="1"/>
</dbReference>
<dbReference type="AlphaFoldDB" id="A0A5B9W0G5"/>
<feature type="transmembrane region" description="Helical" evidence="4">
    <location>
        <begin position="104"/>
        <end position="126"/>
    </location>
</feature>
<dbReference type="SUPFAM" id="SSF48695">
    <property type="entry name" value="Multiheme cytochromes"/>
    <property type="match status" value="1"/>
</dbReference>
<feature type="transmembrane region" description="Helical" evidence="4">
    <location>
        <begin position="27"/>
        <end position="56"/>
    </location>
</feature>
<evidence type="ECO:0000256" key="3">
    <source>
        <dbReference type="SAM" id="MobiDB-lite"/>
    </source>
</evidence>
<keyword evidence="2" id="KW-0802">TPR repeat</keyword>
<evidence type="ECO:0000259" key="5">
    <source>
        <dbReference type="Pfam" id="PF13435"/>
    </source>
</evidence>
<feature type="transmembrane region" description="Helical" evidence="4">
    <location>
        <begin position="138"/>
        <end position="156"/>
    </location>
</feature>
<dbReference type="InterPro" id="IPR023155">
    <property type="entry name" value="Cyt_c-552/4"/>
</dbReference>
<dbReference type="KEGG" id="agv:OJF2_19010"/>
<evidence type="ECO:0000256" key="4">
    <source>
        <dbReference type="SAM" id="Phobius"/>
    </source>
</evidence>
<dbReference type="Pfam" id="PF13435">
    <property type="entry name" value="Cytochrome_C554"/>
    <property type="match status" value="1"/>
</dbReference>
<keyword evidence="4" id="KW-1133">Transmembrane helix</keyword>
<evidence type="ECO:0000256" key="1">
    <source>
        <dbReference type="ARBA" id="ARBA00022729"/>
    </source>
</evidence>
<dbReference type="EMBL" id="CP042997">
    <property type="protein sequence ID" value="QEH33400.1"/>
    <property type="molecule type" value="Genomic_DNA"/>
</dbReference>
<dbReference type="InterPro" id="IPR011990">
    <property type="entry name" value="TPR-like_helical_dom_sf"/>
</dbReference>
<name>A0A5B9W0G5_9BACT</name>
<feature type="region of interest" description="Disordered" evidence="3">
    <location>
        <begin position="1013"/>
        <end position="1051"/>
    </location>
</feature>
<evidence type="ECO:0000256" key="2">
    <source>
        <dbReference type="PROSITE-ProRule" id="PRU00339"/>
    </source>
</evidence>
<dbReference type="InterPro" id="IPR019734">
    <property type="entry name" value="TPR_rpt"/>
</dbReference>
<keyword evidence="1" id="KW-0732">Signal</keyword>
<dbReference type="Proteomes" id="UP000324233">
    <property type="component" value="Chromosome"/>
</dbReference>
<gene>
    <name evidence="6" type="ORF">OJF2_19010</name>
</gene>
<feature type="domain" description="Cytochrome c-552/4" evidence="5">
    <location>
        <begin position="230"/>
        <end position="317"/>
    </location>
</feature>
<dbReference type="PANTHER" id="PTHR35038">
    <property type="entry name" value="DISSIMILATORY SULFITE REDUCTASE SIRA"/>
    <property type="match status" value="1"/>
</dbReference>
<evidence type="ECO:0000313" key="6">
    <source>
        <dbReference type="EMBL" id="QEH33400.1"/>
    </source>
</evidence>
<feature type="transmembrane region" description="Helical" evidence="4">
    <location>
        <begin position="62"/>
        <end position="92"/>
    </location>
</feature>
<feature type="compositionally biased region" description="Low complexity" evidence="3">
    <location>
        <begin position="1021"/>
        <end position="1051"/>
    </location>
</feature>
<organism evidence="6 7">
    <name type="scientific">Aquisphaera giovannonii</name>
    <dbReference type="NCBI Taxonomy" id="406548"/>
    <lineage>
        <taxon>Bacteria</taxon>
        <taxon>Pseudomonadati</taxon>
        <taxon>Planctomycetota</taxon>
        <taxon>Planctomycetia</taxon>
        <taxon>Isosphaerales</taxon>
        <taxon>Isosphaeraceae</taxon>
        <taxon>Aquisphaera</taxon>
    </lineage>
</organism>
<reference evidence="6 7" key="1">
    <citation type="submission" date="2019-08" db="EMBL/GenBank/DDBJ databases">
        <title>Deep-cultivation of Planctomycetes and their phenomic and genomic characterization uncovers novel biology.</title>
        <authorList>
            <person name="Wiegand S."/>
            <person name="Jogler M."/>
            <person name="Boedeker C."/>
            <person name="Pinto D."/>
            <person name="Vollmers J."/>
            <person name="Rivas-Marin E."/>
            <person name="Kohn T."/>
            <person name="Peeters S.H."/>
            <person name="Heuer A."/>
            <person name="Rast P."/>
            <person name="Oberbeckmann S."/>
            <person name="Bunk B."/>
            <person name="Jeske O."/>
            <person name="Meyerdierks A."/>
            <person name="Storesund J.E."/>
            <person name="Kallscheuer N."/>
            <person name="Luecker S."/>
            <person name="Lage O.M."/>
            <person name="Pohl T."/>
            <person name="Merkel B.J."/>
            <person name="Hornburger P."/>
            <person name="Mueller R.-W."/>
            <person name="Bruemmer F."/>
            <person name="Labrenz M."/>
            <person name="Spormann A.M."/>
            <person name="Op den Camp H."/>
            <person name="Overmann J."/>
            <person name="Amann R."/>
            <person name="Jetten M.S.M."/>
            <person name="Mascher T."/>
            <person name="Medema M.H."/>
            <person name="Devos D.P."/>
            <person name="Kaster A.-K."/>
            <person name="Ovreas L."/>
            <person name="Rohde M."/>
            <person name="Galperin M.Y."/>
            <person name="Jogler C."/>
        </authorList>
    </citation>
    <scope>NUCLEOTIDE SEQUENCE [LARGE SCALE GENOMIC DNA]</scope>
    <source>
        <strain evidence="6 7">OJF2</strain>
    </source>
</reference>
<keyword evidence="7" id="KW-1185">Reference proteome</keyword>
<feature type="transmembrane region" description="Helical" evidence="4">
    <location>
        <begin position="168"/>
        <end position="188"/>
    </location>
</feature>
<dbReference type="InterPro" id="IPR051829">
    <property type="entry name" value="Multiheme_Cytochr_ET"/>
</dbReference>
<protein>
    <submittedName>
        <fullName evidence="6">Tetratricopeptide repeat protein</fullName>
    </submittedName>
</protein>
<dbReference type="Pfam" id="PF13181">
    <property type="entry name" value="TPR_8"/>
    <property type="match status" value="1"/>
</dbReference>
<keyword evidence="4" id="KW-0812">Transmembrane</keyword>
<accession>A0A5B9W0G5</accession>
<keyword evidence="4" id="KW-0472">Membrane</keyword>
<dbReference type="OrthoDB" id="9814800at2"/>
<sequence>MSTPVLPTRDRAGRVYKPAIGKGLRPLLWIILVGFALLAANGFYLSSVTALTWYLGTTQQTFFYMLMVALHLFLGLVLVIPFLVFGFAHLFTSWKRPNKAAVNYGLVLLAAGVITLVSGFILVRIGGFEVRDTRVRNVGYWFHVVAPFAAVALYVKHRLAGPLIRWHWARRFAIPVVGFVAAMGLLHFQDPRTLGVKGPKEGKQYFYPSEAVTANGKFIPAETLMMDRYCMECHQDAYKGWFHSSHHNSSFNNKAYLMSVRETRKVALERDGSTQAARWCAGCHDPVPFFSGEFDDPNYDDVNNPTSQAGITCTTCHAITSVNNTRGNAAYTIEESQHYPFAYSDNPILKWVNTTLVKAKPEMHKKTFLKPVIRSAEFCSTCHKVGLPFALNHYKDFVRGQDHYNTYLLSGVSGHGARSFYYPPQAKSNCAECHMDLTASSDFGAKDFDGKGQRQIHSHFFPSANTGLAAMRGDEKAMEEHAKFLKDKKVRIDVFGLREGGEIDGKLIAPLRPEAPVLKPGGKYLVEVVVRTLNVGHPLTQGTVDSNEIWVELVARQDGKVIGRSGGIGEDGAVDPYSHFINVYMLDRNGKRIDRRNPQDIFVPLYNKQIPPGAGQVVHFALDAPKATGPITLEANLRYRKFDRTYMDYIFGKGQGPKLPIVDMASDKVQVAVAGGPAATNEPSPIKDEWQRWNDYGIGLLLEGSTKGGQKGELRQAEEVFRKVADLGKADGWVNLGRVYQREGRIDEALGVLEKAATHKEPAAPWVINWLTGEINAANGMTEEAIASYESVLKTRIPERKFDFGLDFLVLNALATNQYAMARGFPVDGPERKEWLKKAIVTYHKSLAVDSEDANAHYGLGLAFGDPAWGSRPADQPADGAATEKPPAVPPDELARLGAAVADLKRPAAERKEKAIELAGAVGRYMRTPRPRFQSLLEPLHDLSTTLGPVWEREGNGETQVAIGRALEATHKALHERLKPDETAEGRAFALARKDSPAANMNAQSIVIHPLQRPGAPGIDAPAASTSTAATAAPTTAPAMQAPTHAQEGGQ</sequence>
<feature type="repeat" description="TPR" evidence="2">
    <location>
        <begin position="730"/>
        <end position="763"/>
    </location>
</feature>
<dbReference type="PROSITE" id="PS50005">
    <property type="entry name" value="TPR"/>
    <property type="match status" value="1"/>
</dbReference>
<evidence type="ECO:0000313" key="7">
    <source>
        <dbReference type="Proteomes" id="UP000324233"/>
    </source>
</evidence>